<feature type="compositionally biased region" description="Low complexity" evidence="3">
    <location>
        <begin position="104"/>
        <end position="113"/>
    </location>
</feature>
<name>A0A834XWA4_APHGI</name>
<feature type="coiled-coil region" evidence="2">
    <location>
        <begin position="120"/>
        <end position="223"/>
    </location>
</feature>
<dbReference type="InterPro" id="IPR039496">
    <property type="entry name" value="CCDC92/74_N"/>
</dbReference>
<dbReference type="AlphaFoldDB" id="A0A834XWA4"/>
<dbReference type="PANTHER" id="PTHR14882">
    <property type="entry name" value="COILED-COIL DOMAIN-CONTAINING 74A"/>
    <property type="match status" value="1"/>
</dbReference>
<feature type="region of interest" description="Disordered" evidence="3">
    <location>
        <begin position="97"/>
        <end position="118"/>
    </location>
</feature>
<protein>
    <recommendedName>
        <fullName evidence="4">CCDC92/74 N-terminal domain-containing protein</fullName>
    </recommendedName>
</protein>
<keyword evidence="1 2" id="KW-0175">Coiled coil</keyword>
<accession>A0A834XWA4</accession>
<dbReference type="EMBL" id="JACMRX010000003">
    <property type="protein sequence ID" value="KAF7992737.1"/>
    <property type="molecule type" value="Genomic_DNA"/>
</dbReference>
<reference evidence="5 6" key="1">
    <citation type="submission" date="2020-08" db="EMBL/GenBank/DDBJ databases">
        <title>Aphidius gifuensis genome sequencing and assembly.</title>
        <authorList>
            <person name="Du Z."/>
        </authorList>
    </citation>
    <scope>NUCLEOTIDE SEQUENCE [LARGE SCALE GENOMIC DNA]</scope>
    <source>
        <strain evidence="5">YNYX2018</strain>
        <tissue evidence="5">Adults</tissue>
    </source>
</reference>
<evidence type="ECO:0000313" key="6">
    <source>
        <dbReference type="Proteomes" id="UP000639338"/>
    </source>
</evidence>
<gene>
    <name evidence="5" type="ORF">HCN44_005081</name>
</gene>
<dbReference type="PANTHER" id="PTHR14882:SF1">
    <property type="entry name" value="CCDC92 DOMAIN-CONTAINING PROTEIN"/>
    <property type="match status" value="1"/>
</dbReference>
<feature type="domain" description="CCDC92/74 N-terminal" evidence="4">
    <location>
        <begin position="124"/>
        <end position="175"/>
    </location>
</feature>
<comment type="caution">
    <text evidence="5">The sequence shown here is derived from an EMBL/GenBank/DDBJ whole genome shotgun (WGS) entry which is preliminary data.</text>
</comment>
<dbReference type="Pfam" id="PF14916">
    <property type="entry name" value="CCDC92"/>
    <property type="match status" value="1"/>
</dbReference>
<dbReference type="InterPro" id="IPR040370">
    <property type="entry name" value="CCDC74A/CCDC74B/CCDC92"/>
</dbReference>
<proteinExistence type="predicted"/>
<sequence>MISRIRLPRLDGSTRVPKDEQSENFDTNITDTFYPLIVPSSKIQLKSIRRPKTTRSSYSSEKFSNLPKEDNNKFSVTPKCLIKLPSVDLTHYQRRKSSKNLTDLPQSLSPSSLVQARPQQVVKEDRVNQLEQNLKYLQDQHKLNLTALHQEVELLRQQNRDLQFQLVFDCDSNSSSLKNTSNESTQSKVEVLERHLDELSISFDEVKNENIKLKKIIEKEKKKFELIKNNENNKIDIGIQVGNTQNDFVALLKISKAMVQLVKCEYDNREKKLTIKS</sequence>
<evidence type="ECO:0000313" key="5">
    <source>
        <dbReference type="EMBL" id="KAF7992737.1"/>
    </source>
</evidence>
<evidence type="ECO:0000259" key="4">
    <source>
        <dbReference type="Pfam" id="PF14916"/>
    </source>
</evidence>
<dbReference type="OrthoDB" id="2155209at2759"/>
<dbReference type="Proteomes" id="UP000639338">
    <property type="component" value="Unassembled WGS sequence"/>
</dbReference>
<feature type="compositionally biased region" description="Polar residues" evidence="3">
    <location>
        <begin position="54"/>
        <end position="63"/>
    </location>
</feature>
<evidence type="ECO:0000256" key="2">
    <source>
        <dbReference type="SAM" id="Coils"/>
    </source>
</evidence>
<organism evidence="5 6">
    <name type="scientific">Aphidius gifuensis</name>
    <name type="common">Parasitoid wasp</name>
    <dbReference type="NCBI Taxonomy" id="684658"/>
    <lineage>
        <taxon>Eukaryota</taxon>
        <taxon>Metazoa</taxon>
        <taxon>Ecdysozoa</taxon>
        <taxon>Arthropoda</taxon>
        <taxon>Hexapoda</taxon>
        <taxon>Insecta</taxon>
        <taxon>Pterygota</taxon>
        <taxon>Neoptera</taxon>
        <taxon>Endopterygota</taxon>
        <taxon>Hymenoptera</taxon>
        <taxon>Apocrita</taxon>
        <taxon>Ichneumonoidea</taxon>
        <taxon>Braconidae</taxon>
        <taxon>Aphidiinae</taxon>
        <taxon>Aphidius</taxon>
    </lineage>
</organism>
<evidence type="ECO:0000256" key="3">
    <source>
        <dbReference type="SAM" id="MobiDB-lite"/>
    </source>
</evidence>
<feature type="region of interest" description="Disordered" evidence="3">
    <location>
        <begin position="1"/>
        <end position="24"/>
    </location>
</feature>
<evidence type="ECO:0000256" key="1">
    <source>
        <dbReference type="ARBA" id="ARBA00023054"/>
    </source>
</evidence>
<feature type="region of interest" description="Disordered" evidence="3">
    <location>
        <begin position="48"/>
        <end position="70"/>
    </location>
</feature>
<keyword evidence="6" id="KW-1185">Reference proteome</keyword>